<dbReference type="PANTHER" id="PTHR11662">
    <property type="entry name" value="SOLUTE CARRIER FAMILY 17"/>
    <property type="match status" value="1"/>
</dbReference>
<feature type="region of interest" description="Disordered" evidence="5">
    <location>
        <begin position="47"/>
        <end position="70"/>
    </location>
</feature>
<keyword evidence="2 6" id="KW-0812">Transmembrane</keyword>
<gene>
    <name evidence="7" type="ORF">WA026_014046</name>
</gene>
<feature type="transmembrane region" description="Helical" evidence="6">
    <location>
        <begin position="355"/>
        <end position="375"/>
    </location>
</feature>
<protein>
    <recommendedName>
        <fullName evidence="9">Vesicular glutamate transporter</fullName>
    </recommendedName>
</protein>
<dbReference type="AlphaFoldDB" id="A0AAW1U299"/>
<dbReference type="GO" id="GO:0060076">
    <property type="term" value="C:excitatory synapse"/>
    <property type="evidence" value="ECO:0007669"/>
    <property type="project" value="TreeGrafter"/>
</dbReference>
<comment type="subcellular location">
    <subcellularLocation>
        <location evidence="1">Membrane</location>
        <topology evidence="1">Multi-pass membrane protein</topology>
    </subcellularLocation>
</comment>
<evidence type="ECO:0000256" key="2">
    <source>
        <dbReference type="ARBA" id="ARBA00022692"/>
    </source>
</evidence>
<proteinExistence type="predicted"/>
<sequence length="621" mass="69464">MKIENNRNAKQGIRPHLKISSSNEMFLLTCAIFLPVTDENEQYEELGAPVKKGPPVDDLSSPESVKSHDRPPLRKIDQYVRAECSFLSKRATVSVLSCMGFIIMFGMRTSMGIVKLQFENDTKVWGEDTASAVESAIFWGYALTQIPGGLIAAAYPANKLFGFAIGTSSLLNFFIPFTYRHPPFIIFLKVLQGLVEGVTYPACHGIMRYWAPPLERSKLATLAFSGCYGGVMFAMLICGILVDYLGPMSPFYFYSVLGILWYLAWIWLVFEKPAYHPCIESKELMYIENSLGKVSDTYTPPTLQNTPWGTFFKSMPCYAIFVANFCRSWNFYLLVLNQPIFFSDTYHESIEKNTILGALPHFLMTVIVPSGGILADRIRKNGILTTTQVRKLFNCGGFGMEATFFIVMVYCNDFESAIIALSIGVAFSGFAISGFNVNHLDIAPRYASILMGMSNGIGTIAGCICPYVVNKILGEDHNKDKWKEVFILSAFIHYAGVVFYAVFASGELQEWADPSVEEEKQWNQMAETGNIKAFSNRNNSVNYGSVDKPLPPRPPLPKQLTEESSLQNTTNVPQNVPPVQPQATVTTNPFLSRITNPFRQEPVQPQAQDTYLYGTVDDRTY</sequence>
<keyword evidence="8" id="KW-1185">Reference proteome</keyword>
<comment type="caution">
    <text evidence="7">The sequence shown here is derived from an EMBL/GenBank/DDBJ whole genome shotgun (WGS) entry which is preliminary data.</text>
</comment>
<dbReference type="GO" id="GO:0005326">
    <property type="term" value="F:neurotransmitter transmembrane transporter activity"/>
    <property type="evidence" value="ECO:0007669"/>
    <property type="project" value="TreeGrafter"/>
</dbReference>
<organism evidence="7 8">
    <name type="scientific">Henosepilachna vigintioctopunctata</name>
    <dbReference type="NCBI Taxonomy" id="420089"/>
    <lineage>
        <taxon>Eukaryota</taxon>
        <taxon>Metazoa</taxon>
        <taxon>Ecdysozoa</taxon>
        <taxon>Arthropoda</taxon>
        <taxon>Hexapoda</taxon>
        <taxon>Insecta</taxon>
        <taxon>Pterygota</taxon>
        <taxon>Neoptera</taxon>
        <taxon>Endopterygota</taxon>
        <taxon>Coleoptera</taxon>
        <taxon>Polyphaga</taxon>
        <taxon>Cucujiformia</taxon>
        <taxon>Coccinelloidea</taxon>
        <taxon>Coccinellidae</taxon>
        <taxon>Epilachninae</taxon>
        <taxon>Epilachnini</taxon>
        <taxon>Henosepilachna</taxon>
    </lineage>
</organism>
<feature type="transmembrane region" description="Helical" evidence="6">
    <location>
        <begin position="136"/>
        <end position="155"/>
    </location>
</feature>
<dbReference type="EMBL" id="JARQZJ010000037">
    <property type="protein sequence ID" value="KAK9876668.1"/>
    <property type="molecule type" value="Genomic_DNA"/>
</dbReference>
<evidence type="ECO:0000256" key="3">
    <source>
        <dbReference type="ARBA" id="ARBA00022989"/>
    </source>
</evidence>
<dbReference type="PANTHER" id="PTHR11662:SF456">
    <property type="entry name" value="VESICULAR GLUTAMATE TRANSPORTER, ISOFORM A"/>
    <property type="match status" value="1"/>
</dbReference>
<feature type="transmembrane region" description="Helical" evidence="6">
    <location>
        <begin position="449"/>
        <end position="469"/>
    </location>
</feature>
<feature type="transmembrane region" description="Helical" evidence="6">
    <location>
        <begin position="185"/>
        <end position="207"/>
    </location>
</feature>
<evidence type="ECO:0008006" key="9">
    <source>
        <dbReference type="Google" id="ProtNLM"/>
    </source>
</evidence>
<dbReference type="GO" id="GO:0035249">
    <property type="term" value="P:synaptic transmission, glutamatergic"/>
    <property type="evidence" value="ECO:0007669"/>
    <property type="project" value="TreeGrafter"/>
</dbReference>
<dbReference type="Proteomes" id="UP001431783">
    <property type="component" value="Unassembled WGS sequence"/>
</dbReference>
<keyword evidence="4 6" id="KW-0472">Membrane</keyword>
<evidence type="ECO:0000313" key="7">
    <source>
        <dbReference type="EMBL" id="KAK9876668.1"/>
    </source>
</evidence>
<feature type="transmembrane region" description="Helical" evidence="6">
    <location>
        <begin position="219"/>
        <end position="245"/>
    </location>
</feature>
<dbReference type="SUPFAM" id="SSF103473">
    <property type="entry name" value="MFS general substrate transporter"/>
    <property type="match status" value="1"/>
</dbReference>
<dbReference type="InterPro" id="IPR050382">
    <property type="entry name" value="MFS_Na/Anion_cotransporter"/>
</dbReference>
<dbReference type="FunFam" id="1.20.1250.20:FF:000264">
    <property type="entry name" value="vesicular glutamate transporter 1"/>
    <property type="match status" value="1"/>
</dbReference>
<dbReference type="FunFam" id="1.20.1250.20:FF:000226">
    <property type="entry name" value="Vesicular GLUtamate transporter"/>
    <property type="match status" value="1"/>
</dbReference>
<dbReference type="InterPro" id="IPR011701">
    <property type="entry name" value="MFS"/>
</dbReference>
<feature type="transmembrane region" description="Helical" evidence="6">
    <location>
        <begin position="391"/>
        <end position="410"/>
    </location>
</feature>
<evidence type="ECO:0000256" key="5">
    <source>
        <dbReference type="SAM" id="MobiDB-lite"/>
    </source>
</evidence>
<dbReference type="InterPro" id="IPR036259">
    <property type="entry name" value="MFS_trans_sf"/>
</dbReference>
<keyword evidence="3 6" id="KW-1133">Transmembrane helix</keyword>
<evidence type="ECO:0000256" key="6">
    <source>
        <dbReference type="SAM" id="Phobius"/>
    </source>
</evidence>
<dbReference type="GO" id="GO:0098700">
    <property type="term" value="P:neurotransmitter loading into synaptic vesicle"/>
    <property type="evidence" value="ECO:0007669"/>
    <property type="project" value="TreeGrafter"/>
</dbReference>
<feature type="transmembrane region" description="Helical" evidence="6">
    <location>
        <begin position="160"/>
        <end position="179"/>
    </location>
</feature>
<feature type="transmembrane region" description="Helical" evidence="6">
    <location>
        <begin position="485"/>
        <end position="503"/>
    </location>
</feature>
<evidence type="ECO:0000313" key="8">
    <source>
        <dbReference type="Proteomes" id="UP001431783"/>
    </source>
</evidence>
<feature type="region of interest" description="Disordered" evidence="5">
    <location>
        <begin position="536"/>
        <end position="581"/>
    </location>
</feature>
<dbReference type="GO" id="GO:0005313">
    <property type="term" value="F:L-glutamate transmembrane transporter activity"/>
    <property type="evidence" value="ECO:0007669"/>
    <property type="project" value="TreeGrafter"/>
</dbReference>
<feature type="transmembrane region" description="Helical" evidence="6">
    <location>
        <begin position="317"/>
        <end position="335"/>
    </location>
</feature>
<evidence type="ECO:0000256" key="4">
    <source>
        <dbReference type="ARBA" id="ARBA00023136"/>
    </source>
</evidence>
<reference evidence="7 8" key="1">
    <citation type="submission" date="2023-03" db="EMBL/GenBank/DDBJ databases">
        <title>Genome insight into feeding habits of ladybird beetles.</title>
        <authorList>
            <person name="Li H.-S."/>
            <person name="Huang Y.-H."/>
            <person name="Pang H."/>
        </authorList>
    </citation>
    <scope>NUCLEOTIDE SEQUENCE [LARGE SCALE GENOMIC DNA]</scope>
    <source>
        <strain evidence="7">SYSU_2023b</strain>
        <tissue evidence="7">Whole body</tissue>
    </source>
</reference>
<name>A0AAW1U299_9CUCU</name>
<accession>A0AAW1U299</accession>
<evidence type="ECO:0000256" key="1">
    <source>
        <dbReference type="ARBA" id="ARBA00004141"/>
    </source>
</evidence>
<dbReference type="GO" id="GO:0030672">
    <property type="term" value="C:synaptic vesicle membrane"/>
    <property type="evidence" value="ECO:0007669"/>
    <property type="project" value="TreeGrafter"/>
</dbReference>
<feature type="transmembrane region" description="Helical" evidence="6">
    <location>
        <begin position="91"/>
        <end position="116"/>
    </location>
</feature>
<dbReference type="GO" id="GO:0050803">
    <property type="term" value="P:regulation of synapse structure or activity"/>
    <property type="evidence" value="ECO:0007669"/>
    <property type="project" value="TreeGrafter"/>
</dbReference>
<feature type="transmembrane region" description="Helical" evidence="6">
    <location>
        <begin position="416"/>
        <end position="437"/>
    </location>
</feature>
<feature type="transmembrane region" description="Helical" evidence="6">
    <location>
        <begin position="251"/>
        <end position="270"/>
    </location>
</feature>
<dbReference type="Gene3D" id="1.20.1250.20">
    <property type="entry name" value="MFS general substrate transporter like domains"/>
    <property type="match status" value="2"/>
</dbReference>
<dbReference type="Pfam" id="PF07690">
    <property type="entry name" value="MFS_1"/>
    <property type="match status" value="1"/>
</dbReference>